<name>A0A7J9FD23_9ROSI</name>
<evidence type="ECO:0000313" key="1">
    <source>
        <dbReference type="EMBL" id="MBA0782864.1"/>
    </source>
</evidence>
<dbReference type="AlphaFoldDB" id="A0A7J9FD23"/>
<protein>
    <submittedName>
        <fullName evidence="1">Uncharacterized protein</fullName>
    </submittedName>
</protein>
<dbReference type="Proteomes" id="UP000593568">
    <property type="component" value="Unassembled WGS sequence"/>
</dbReference>
<evidence type="ECO:0000313" key="2">
    <source>
        <dbReference type="Proteomes" id="UP000593568"/>
    </source>
</evidence>
<sequence>MKNYFRAKGIMDDVVKFYPEFTEEEAQANLQGITQWGTVGGVCSRVQGTHAPSFIGDRERRTSLGIPSPKKGAYVKGITRKILLMAMATATMVVMGNHDLGRRNPRGKGTS</sequence>
<accession>A0A7J9FD23</accession>
<dbReference type="EMBL" id="JABEZW010000013">
    <property type="protein sequence ID" value="MBA0782864.1"/>
    <property type="molecule type" value="Genomic_DNA"/>
</dbReference>
<organism evidence="1 2">
    <name type="scientific">Gossypium trilobum</name>
    <dbReference type="NCBI Taxonomy" id="34281"/>
    <lineage>
        <taxon>Eukaryota</taxon>
        <taxon>Viridiplantae</taxon>
        <taxon>Streptophyta</taxon>
        <taxon>Embryophyta</taxon>
        <taxon>Tracheophyta</taxon>
        <taxon>Spermatophyta</taxon>
        <taxon>Magnoliopsida</taxon>
        <taxon>eudicotyledons</taxon>
        <taxon>Gunneridae</taxon>
        <taxon>Pentapetalae</taxon>
        <taxon>rosids</taxon>
        <taxon>malvids</taxon>
        <taxon>Malvales</taxon>
        <taxon>Malvaceae</taxon>
        <taxon>Malvoideae</taxon>
        <taxon>Gossypium</taxon>
    </lineage>
</organism>
<keyword evidence="2" id="KW-1185">Reference proteome</keyword>
<reference evidence="1 2" key="1">
    <citation type="journal article" date="2019" name="Genome Biol. Evol.">
        <title>Insights into the evolution of the New World diploid cottons (Gossypium, subgenus Houzingenia) based on genome sequencing.</title>
        <authorList>
            <person name="Grover C.E."/>
            <person name="Arick M.A. 2nd"/>
            <person name="Thrash A."/>
            <person name="Conover J.L."/>
            <person name="Sanders W.S."/>
            <person name="Peterson D.G."/>
            <person name="Frelichowski J.E."/>
            <person name="Scheffler J.A."/>
            <person name="Scheffler B.E."/>
            <person name="Wendel J.F."/>
        </authorList>
    </citation>
    <scope>NUCLEOTIDE SEQUENCE [LARGE SCALE GENOMIC DNA]</scope>
    <source>
        <strain evidence="1">8</strain>
        <tissue evidence="1">Leaf</tissue>
    </source>
</reference>
<proteinExistence type="predicted"/>
<gene>
    <name evidence="1" type="ORF">Gotri_000685</name>
</gene>
<comment type="caution">
    <text evidence="1">The sequence shown here is derived from an EMBL/GenBank/DDBJ whole genome shotgun (WGS) entry which is preliminary data.</text>
</comment>